<evidence type="ECO:0000256" key="9">
    <source>
        <dbReference type="RuleBase" id="RU004336"/>
    </source>
</evidence>
<dbReference type="AlphaFoldDB" id="A0A3Q7Y146"/>
<comment type="similarity">
    <text evidence="2 8">Belongs to the glycosyl hydrolase 17 family.</text>
</comment>
<dbReference type="KEGG" id="cam:101509206"/>
<dbReference type="STRING" id="3827.A0A3Q7Y146"/>
<dbReference type="InterPro" id="IPR017853">
    <property type="entry name" value="GH"/>
</dbReference>
<evidence type="ECO:0000256" key="6">
    <source>
        <dbReference type="ARBA" id="ARBA00033335"/>
    </source>
</evidence>
<gene>
    <name evidence="11" type="primary">LOC101509206</name>
</gene>
<reference evidence="10" key="1">
    <citation type="journal article" date="2013" name="Nat. Biotechnol.">
        <title>Draft genome sequence of chickpea (Cicer arietinum) provides a resource for trait improvement.</title>
        <authorList>
            <person name="Varshney R.K."/>
            <person name="Song C."/>
            <person name="Saxena R.K."/>
            <person name="Azam S."/>
            <person name="Yu S."/>
            <person name="Sharpe A.G."/>
            <person name="Cannon S."/>
            <person name="Baek J."/>
            <person name="Rosen B.D."/>
            <person name="Tar'an B."/>
            <person name="Millan T."/>
            <person name="Zhang X."/>
            <person name="Ramsay L.D."/>
            <person name="Iwata A."/>
            <person name="Wang Y."/>
            <person name="Nelson W."/>
            <person name="Farmer A.D."/>
            <person name="Gaur P.M."/>
            <person name="Soderlund C."/>
            <person name="Penmetsa R.V."/>
            <person name="Xu C."/>
            <person name="Bharti A.K."/>
            <person name="He W."/>
            <person name="Winter P."/>
            <person name="Zhao S."/>
            <person name="Hane J.K."/>
            <person name="Carrasquilla-Garcia N."/>
            <person name="Condie J.A."/>
            <person name="Upadhyaya H.D."/>
            <person name="Luo M.C."/>
            <person name="Thudi M."/>
            <person name="Gowda C.L."/>
            <person name="Singh N.P."/>
            <person name="Lichtenzveig J."/>
            <person name="Gali K.K."/>
            <person name="Rubio J."/>
            <person name="Nadarajan N."/>
            <person name="Dolezel J."/>
            <person name="Bansal K.C."/>
            <person name="Xu X."/>
            <person name="Edwards D."/>
            <person name="Zhang G."/>
            <person name="Kahl G."/>
            <person name="Gil J."/>
            <person name="Singh K.B."/>
            <person name="Datta S.K."/>
            <person name="Jackson S.A."/>
            <person name="Wang J."/>
            <person name="Cook D.R."/>
        </authorList>
    </citation>
    <scope>NUCLEOTIDE SEQUENCE [LARGE SCALE GENOMIC DNA]</scope>
    <source>
        <strain evidence="10">cv. CDC Frontier</strain>
    </source>
</reference>
<evidence type="ECO:0000256" key="1">
    <source>
        <dbReference type="ARBA" id="ARBA00000382"/>
    </source>
</evidence>
<dbReference type="PANTHER" id="PTHR32227">
    <property type="entry name" value="GLUCAN ENDO-1,3-BETA-GLUCOSIDASE BG1-RELATED-RELATED"/>
    <property type="match status" value="1"/>
</dbReference>
<dbReference type="GO" id="GO:0042973">
    <property type="term" value="F:glucan endo-1,3-beta-D-glucosidase activity"/>
    <property type="evidence" value="ECO:0007669"/>
    <property type="project" value="UniProtKB-EC"/>
</dbReference>
<sequence>MSFTDNEETLFTVNSWCKMSFIDNTYTQEMFGTCLTIAQSIGVCYGMKSDNLPSRQDVVDLYKSKGIGKMRKYYLDEEVLQALRGSNIELILDVAKETLPSLANANEATNWVNKYVTHYIQYVNMKYIIVGNEIHPDDNEAQYIFHALQNIQNAISSSNLQIKVSIAIDMTLIANSYPPNDGDFNDKSYIQPIINFLVNNGSPLLANVYPYFAYIGDEKNIPLVYALFTQQGNNNLGYQNLVDAMLDSIYAALEKIGASNLQIVVSESGWPSQGGDGATIENSATYYKNLIDHVKSGNGTPKRTGQTIDTYLFAMFDEDQKPNVETEKHFGLFNPYKSPKYQIGFN</sequence>
<dbReference type="OrthoDB" id="667590at2759"/>
<dbReference type="Gene3D" id="3.20.20.80">
    <property type="entry name" value="Glycosidases"/>
    <property type="match status" value="1"/>
</dbReference>
<comment type="catalytic activity">
    <reaction evidence="1">
        <text>Hydrolysis of (1-&gt;3)-beta-D-glucosidic linkages in (1-&gt;3)-beta-D-glucans.</text>
        <dbReference type="EC" id="3.2.1.39"/>
    </reaction>
</comment>
<dbReference type="GO" id="GO:0005975">
    <property type="term" value="P:carbohydrate metabolic process"/>
    <property type="evidence" value="ECO:0007669"/>
    <property type="project" value="InterPro"/>
</dbReference>
<evidence type="ECO:0000256" key="5">
    <source>
        <dbReference type="ARBA" id="ARBA00023295"/>
    </source>
</evidence>
<keyword evidence="4 9" id="KW-0378">Hydrolase</keyword>
<organism evidence="10 11">
    <name type="scientific">Cicer arietinum</name>
    <name type="common">Chickpea</name>
    <name type="synonym">Garbanzo</name>
    <dbReference type="NCBI Taxonomy" id="3827"/>
    <lineage>
        <taxon>Eukaryota</taxon>
        <taxon>Viridiplantae</taxon>
        <taxon>Streptophyta</taxon>
        <taxon>Embryophyta</taxon>
        <taxon>Tracheophyta</taxon>
        <taxon>Spermatophyta</taxon>
        <taxon>Magnoliopsida</taxon>
        <taxon>eudicotyledons</taxon>
        <taxon>Gunneridae</taxon>
        <taxon>Pentapetalae</taxon>
        <taxon>rosids</taxon>
        <taxon>fabids</taxon>
        <taxon>Fabales</taxon>
        <taxon>Fabaceae</taxon>
        <taxon>Papilionoideae</taxon>
        <taxon>50 kb inversion clade</taxon>
        <taxon>NPAAA clade</taxon>
        <taxon>Hologalegina</taxon>
        <taxon>IRL clade</taxon>
        <taxon>Cicereae</taxon>
        <taxon>Cicer</taxon>
    </lineage>
</organism>
<dbReference type="Proteomes" id="UP000087171">
    <property type="component" value="Chromosome Ca6"/>
</dbReference>
<name>A0A3Q7Y146_CICAR</name>
<evidence type="ECO:0000313" key="11">
    <source>
        <dbReference type="RefSeq" id="XP_027191066.1"/>
    </source>
</evidence>
<evidence type="ECO:0000256" key="8">
    <source>
        <dbReference type="RuleBase" id="RU004335"/>
    </source>
</evidence>
<dbReference type="FunFam" id="3.20.20.80:FF:000010">
    <property type="entry name" value="glucan endo-1,3-beta-glucosidase, basic"/>
    <property type="match status" value="1"/>
</dbReference>
<accession>A0A3Q7Y146</accession>
<evidence type="ECO:0000256" key="3">
    <source>
        <dbReference type="ARBA" id="ARBA00012780"/>
    </source>
</evidence>
<keyword evidence="5 9" id="KW-0326">Glycosidase</keyword>
<reference evidence="11" key="2">
    <citation type="submission" date="2025-08" db="UniProtKB">
        <authorList>
            <consortium name="RefSeq"/>
        </authorList>
    </citation>
    <scope>IDENTIFICATION</scope>
    <source>
        <tissue evidence="11">Etiolated seedlings</tissue>
    </source>
</reference>
<dbReference type="InterPro" id="IPR044965">
    <property type="entry name" value="Glyco_hydro_17_plant"/>
</dbReference>
<dbReference type="RefSeq" id="XP_027191066.1">
    <property type="nucleotide sequence ID" value="XM_027335265.1"/>
</dbReference>
<evidence type="ECO:0000256" key="7">
    <source>
        <dbReference type="ARBA" id="ARBA00033417"/>
    </source>
</evidence>
<dbReference type="InterPro" id="IPR000490">
    <property type="entry name" value="Glyco_hydro_17"/>
</dbReference>
<evidence type="ECO:0000256" key="2">
    <source>
        <dbReference type="ARBA" id="ARBA00008773"/>
    </source>
</evidence>
<dbReference type="PROSITE" id="PS00587">
    <property type="entry name" value="GLYCOSYL_HYDROL_F17"/>
    <property type="match status" value="1"/>
</dbReference>
<proteinExistence type="inferred from homology"/>
<dbReference type="EC" id="3.2.1.39" evidence="3"/>
<protein>
    <recommendedName>
        <fullName evidence="3">glucan endo-1,3-beta-D-glucosidase</fullName>
        <ecNumber evidence="3">3.2.1.39</ecNumber>
    </recommendedName>
    <alternativeName>
        <fullName evidence="6">(1-&gt;3)-beta-glucan endohydrolase</fullName>
    </alternativeName>
    <alternativeName>
        <fullName evidence="7">Beta-1,3-endoglucanase</fullName>
    </alternativeName>
</protein>
<dbReference type="Pfam" id="PF00332">
    <property type="entry name" value="Glyco_hydro_17"/>
    <property type="match status" value="1"/>
</dbReference>
<dbReference type="SUPFAM" id="SSF51445">
    <property type="entry name" value="(Trans)glycosidases"/>
    <property type="match status" value="1"/>
</dbReference>
<evidence type="ECO:0000256" key="4">
    <source>
        <dbReference type="ARBA" id="ARBA00022801"/>
    </source>
</evidence>
<evidence type="ECO:0000313" key="10">
    <source>
        <dbReference type="Proteomes" id="UP000087171"/>
    </source>
</evidence>
<keyword evidence="10" id="KW-1185">Reference proteome</keyword>